<keyword evidence="3" id="KW-0547">Nucleotide-binding</keyword>
<dbReference type="PROSITE" id="PS50011">
    <property type="entry name" value="PROTEIN_KINASE_DOM"/>
    <property type="match status" value="1"/>
</dbReference>
<dbReference type="PANTHER" id="PTHR24056:SF412">
    <property type="entry name" value="PROTEIN KINASE DOMAIN-CONTAINING PROTEIN"/>
    <property type="match status" value="1"/>
</dbReference>
<protein>
    <recommendedName>
        <fullName evidence="1">[RNA-polymerase]-subunit kinase</fullName>
        <ecNumber evidence="1">2.7.11.23</ecNumber>
    </recommendedName>
</protein>
<dbReference type="GO" id="GO:0005524">
    <property type="term" value="F:ATP binding"/>
    <property type="evidence" value="ECO:0007669"/>
    <property type="project" value="UniProtKB-KW"/>
</dbReference>
<feature type="domain" description="Protein kinase" evidence="7">
    <location>
        <begin position="72"/>
        <end position="378"/>
    </location>
</feature>
<accession>A0AAD8X4N8</accession>
<dbReference type="InterPro" id="IPR050108">
    <property type="entry name" value="CDK"/>
</dbReference>
<evidence type="ECO:0000259" key="7">
    <source>
        <dbReference type="PROSITE" id="PS50011"/>
    </source>
</evidence>
<keyword evidence="9" id="KW-1185">Reference proteome</keyword>
<reference evidence="8" key="1">
    <citation type="submission" date="2023-07" db="EMBL/GenBank/DDBJ databases">
        <title>A chromosome-level genome assembly of Lolium multiflorum.</title>
        <authorList>
            <person name="Chen Y."/>
            <person name="Copetti D."/>
            <person name="Kolliker R."/>
            <person name="Studer B."/>
        </authorList>
    </citation>
    <scope>NUCLEOTIDE SEQUENCE</scope>
    <source>
        <strain evidence="8">02402/16</strain>
        <tissue evidence="8">Leaf</tissue>
    </source>
</reference>
<gene>
    <name evidence="8" type="ORF">QYE76_013555</name>
</gene>
<comment type="catalytic activity">
    <reaction evidence="5">
        <text>[DNA-directed RNA polymerase] + ATP = phospho-[DNA-directed RNA polymerase] + ADP + H(+)</text>
        <dbReference type="Rhea" id="RHEA:10216"/>
        <dbReference type="Rhea" id="RHEA-COMP:11321"/>
        <dbReference type="Rhea" id="RHEA-COMP:11322"/>
        <dbReference type="ChEBI" id="CHEBI:15378"/>
        <dbReference type="ChEBI" id="CHEBI:30616"/>
        <dbReference type="ChEBI" id="CHEBI:43176"/>
        <dbReference type="ChEBI" id="CHEBI:68546"/>
        <dbReference type="ChEBI" id="CHEBI:456216"/>
        <dbReference type="EC" id="2.7.11.23"/>
    </reaction>
</comment>
<dbReference type="GO" id="GO:0007346">
    <property type="term" value="P:regulation of mitotic cell cycle"/>
    <property type="evidence" value="ECO:0007669"/>
    <property type="project" value="TreeGrafter"/>
</dbReference>
<dbReference type="AlphaFoldDB" id="A0AAD8X4N8"/>
<evidence type="ECO:0000256" key="6">
    <source>
        <dbReference type="SAM" id="MobiDB-lite"/>
    </source>
</evidence>
<dbReference type="EMBL" id="JAUUTY010000001">
    <property type="protein sequence ID" value="KAK1696858.1"/>
    <property type="molecule type" value="Genomic_DNA"/>
</dbReference>
<dbReference type="InterPro" id="IPR011009">
    <property type="entry name" value="Kinase-like_dom_sf"/>
</dbReference>
<evidence type="ECO:0000256" key="5">
    <source>
        <dbReference type="ARBA" id="ARBA00049280"/>
    </source>
</evidence>
<evidence type="ECO:0000256" key="3">
    <source>
        <dbReference type="ARBA" id="ARBA00022741"/>
    </source>
</evidence>
<dbReference type="GO" id="GO:0005634">
    <property type="term" value="C:nucleus"/>
    <property type="evidence" value="ECO:0007669"/>
    <property type="project" value="TreeGrafter"/>
</dbReference>
<dbReference type="SUPFAM" id="SSF56112">
    <property type="entry name" value="Protein kinase-like (PK-like)"/>
    <property type="match status" value="1"/>
</dbReference>
<proteinExistence type="predicted"/>
<keyword evidence="4" id="KW-0067">ATP-binding</keyword>
<sequence>MDPIDETHGAEMSIIASRVASICALIGEVADETMSARRVAAISAMIHDVTEETTTSSRIKRKRRRMSSARSYEETRTLSETELDVVSKARHRATGQTVVLRALQPDCGVSVGVLLREACFMAACRGHPNAVALHGMARAAGTSNYSIVMEYAGPTLHDVLHDRIRRLGRPFTEAEVRGIMRQLLSGAAAMHSHGIIHQDINPKHIFVSGTGDNDDTDLTVKIGHFMVALSTAEPNAFDCVYSYAGRSEYMAPETLVSKDYGTRVDTWSLGCVMAELLTGERLFEVAWGLATNQLYKIFDLLGVPGKKAYREFKAPCTDELVDLWRREQQQRAQHRSRLREKIPEKTLSKDGFEVLKGLLTCIPSKRLDAAAALRLPWFAHTDNHALAPVPAPVVAAEVSKSGGAAASIWTMTAYSGQSFIFTPNISPGLAGHGSSMRIPDHHVPTSAPAPAPAVIAVSNSSGATASIWAMSSYSWKVALSCFERALRSISLRPKQV</sequence>
<comment type="caution">
    <text evidence="8">The sequence shown here is derived from an EMBL/GenBank/DDBJ whole genome shotgun (WGS) entry which is preliminary data.</text>
</comment>
<keyword evidence="2" id="KW-0597">Phosphoprotein</keyword>
<dbReference type="EC" id="2.7.11.23" evidence="1"/>
<dbReference type="InterPro" id="IPR000719">
    <property type="entry name" value="Prot_kinase_dom"/>
</dbReference>
<evidence type="ECO:0000256" key="2">
    <source>
        <dbReference type="ARBA" id="ARBA00022553"/>
    </source>
</evidence>
<feature type="region of interest" description="Disordered" evidence="6">
    <location>
        <begin position="53"/>
        <end position="73"/>
    </location>
</feature>
<dbReference type="Proteomes" id="UP001231189">
    <property type="component" value="Unassembled WGS sequence"/>
</dbReference>
<dbReference type="Gene3D" id="3.30.200.20">
    <property type="entry name" value="Phosphorylase Kinase, domain 1"/>
    <property type="match status" value="1"/>
</dbReference>
<name>A0AAD8X4N8_LOLMU</name>
<evidence type="ECO:0000256" key="1">
    <source>
        <dbReference type="ARBA" id="ARBA00012409"/>
    </source>
</evidence>
<organism evidence="8 9">
    <name type="scientific">Lolium multiflorum</name>
    <name type="common">Italian ryegrass</name>
    <name type="synonym">Lolium perenne subsp. multiflorum</name>
    <dbReference type="NCBI Taxonomy" id="4521"/>
    <lineage>
        <taxon>Eukaryota</taxon>
        <taxon>Viridiplantae</taxon>
        <taxon>Streptophyta</taxon>
        <taxon>Embryophyta</taxon>
        <taxon>Tracheophyta</taxon>
        <taxon>Spermatophyta</taxon>
        <taxon>Magnoliopsida</taxon>
        <taxon>Liliopsida</taxon>
        <taxon>Poales</taxon>
        <taxon>Poaceae</taxon>
        <taxon>BOP clade</taxon>
        <taxon>Pooideae</taxon>
        <taxon>Poodae</taxon>
        <taxon>Poeae</taxon>
        <taxon>Poeae Chloroplast Group 2 (Poeae type)</taxon>
        <taxon>Loliodinae</taxon>
        <taxon>Loliinae</taxon>
        <taxon>Lolium</taxon>
    </lineage>
</organism>
<evidence type="ECO:0000313" key="8">
    <source>
        <dbReference type="EMBL" id="KAK1696858.1"/>
    </source>
</evidence>
<feature type="compositionally biased region" description="Basic residues" evidence="6">
    <location>
        <begin position="58"/>
        <end position="67"/>
    </location>
</feature>
<dbReference type="Gene3D" id="1.10.510.10">
    <property type="entry name" value="Transferase(Phosphotransferase) domain 1"/>
    <property type="match status" value="1"/>
</dbReference>
<dbReference type="PANTHER" id="PTHR24056">
    <property type="entry name" value="CELL DIVISION PROTEIN KINASE"/>
    <property type="match status" value="1"/>
</dbReference>
<dbReference type="Pfam" id="PF00069">
    <property type="entry name" value="Pkinase"/>
    <property type="match status" value="1"/>
</dbReference>
<dbReference type="GO" id="GO:0008353">
    <property type="term" value="F:RNA polymerase II CTD heptapeptide repeat kinase activity"/>
    <property type="evidence" value="ECO:0007669"/>
    <property type="project" value="UniProtKB-EC"/>
</dbReference>
<evidence type="ECO:0000313" key="9">
    <source>
        <dbReference type="Proteomes" id="UP001231189"/>
    </source>
</evidence>
<evidence type="ECO:0000256" key="4">
    <source>
        <dbReference type="ARBA" id="ARBA00022840"/>
    </source>
</evidence>